<dbReference type="EMBL" id="BPLR01010529">
    <property type="protein sequence ID" value="GIY39911.1"/>
    <property type="molecule type" value="Genomic_DNA"/>
</dbReference>
<dbReference type="Gene3D" id="3.30.710.10">
    <property type="entry name" value="Potassium Channel Kv1.1, Chain A"/>
    <property type="match status" value="1"/>
</dbReference>
<keyword evidence="3" id="KW-1185">Reference proteome</keyword>
<dbReference type="PROSITE" id="PS50097">
    <property type="entry name" value="BTB"/>
    <property type="match status" value="1"/>
</dbReference>
<dbReference type="InterPro" id="IPR011333">
    <property type="entry name" value="SKP1/BTB/POZ_sf"/>
</dbReference>
<dbReference type="SUPFAM" id="SSF49599">
    <property type="entry name" value="TRAF domain-like"/>
    <property type="match status" value="1"/>
</dbReference>
<dbReference type="PANTHER" id="PTHR24413">
    <property type="entry name" value="SPECKLE-TYPE POZ PROTEIN"/>
    <property type="match status" value="1"/>
</dbReference>
<dbReference type="AlphaFoldDB" id="A0AAV4T3V1"/>
<dbReference type="InterPro" id="IPR008974">
    <property type="entry name" value="TRAF-like"/>
</dbReference>
<name>A0AAV4T3V1_CAEEX</name>
<sequence length="447" mass="51250">MAGRGSDGRKCSTIIWIIENFRFYWQNLEECLISPIFDFENLENTKWHLSLYPRGHVWEDDIDIVVIRGMGGPKLINLDFEIVFSSMTGTVYKKECLRDVCFDEDGHQHVYATTKRCKISHSNKNLFLRKESLVVQCRMWRTDGATLKGEQIIARTVAEIQRRSFIWDIKYLTLNQSFENTSLSVTLLGKKAVLNLSPLLKEGTESVEETFSVKLTSGREKYLPNDVLSLQCDIAISTGDTTNRIEGFITGIDDDICKQNFETYESVISPDLKADLKSMYREGTLSDTQIRTSTETFPAHTQILGARSAVFRAMFSADMKERTKECVDITDLDSETVRRMLLYMYTDTLEEDLQCQSACQLYAAADKYAVLSLKNRCSSILVSIIDHNNACDILSLTDRHQDEELKKSGSKYILQNDNVFRTNEWKLLMKSNSQLASETMYLQYCDD</sequence>
<dbReference type="InterPro" id="IPR000210">
    <property type="entry name" value="BTB/POZ_dom"/>
</dbReference>
<dbReference type="Proteomes" id="UP001054945">
    <property type="component" value="Unassembled WGS sequence"/>
</dbReference>
<evidence type="ECO:0000259" key="1">
    <source>
        <dbReference type="PROSITE" id="PS50097"/>
    </source>
</evidence>
<dbReference type="Pfam" id="PF00651">
    <property type="entry name" value="BTB"/>
    <property type="match status" value="1"/>
</dbReference>
<dbReference type="SUPFAM" id="SSF54695">
    <property type="entry name" value="POZ domain"/>
    <property type="match status" value="1"/>
</dbReference>
<gene>
    <name evidence="2" type="primary">spoplb</name>
    <name evidence="2" type="ORF">CEXT_675111</name>
</gene>
<dbReference type="Gene3D" id="1.25.40.420">
    <property type="match status" value="1"/>
</dbReference>
<dbReference type="CDD" id="cd18186">
    <property type="entry name" value="BTB_POZ_ZBTB_KLHL-like"/>
    <property type="match status" value="1"/>
</dbReference>
<reference evidence="2 3" key="1">
    <citation type="submission" date="2021-06" db="EMBL/GenBank/DDBJ databases">
        <title>Caerostris extrusa draft genome.</title>
        <authorList>
            <person name="Kono N."/>
            <person name="Arakawa K."/>
        </authorList>
    </citation>
    <scope>NUCLEOTIDE SEQUENCE [LARGE SCALE GENOMIC DNA]</scope>
</reference>
<dbReference type="Gene3D" id="2.60.210.10">
    <property type="entry name" value="Apoptosis, Tumor Necrosis Factor Receptor Associated Protein 2, Chain A"/>
    <property type="match status" value="1"/>
</dbReference>
<dbReference type="SMART" id="SM00225">
    <property type="entry name" value="BTB"/>
    <property type="match status" value="1"/>
</dbReference>
<comment type="caution">
    <text evidence="2">The sequence shown here is derived from an EMBL/GenBank/DDBJ whole genome shotgun (WGS) entry which is preliminary data.</text>
</comment>
<accession>A0AAV4T3V1</accession>
<evidence type="ECO:0000313" key="3">
    <source>
        <dbReference type="Proteomes" id="UP001054945"/>
    </source>
</evidence>
<feature type="domain" description="BTB" evidence="1">
    <location>
        <begin position="286"/>
        <end position="353"/>
    </location>
</feature>
<evidence type="ECO:0000313" key="2">
    <source>
        <dbReference type="EMBL" id="GIY39911.1"/>
    </source>
</evidence>
<organism evidence="2 3">
    <name type="scientific">Caerostris extrusa</name>
    <name type="common">Bark spider</name>
    <name type="synonym">Caerostris bankana</name>
    <dbReference type="NCBI Taxonomy" id="172846"/>
    <lineage>
        <taxon>Eukaryota</taxon>
        <taxon>Metazoa</taxon>
        <taxon>Ecdysozoa</taxon>
        <taxon>Arthropoda</taxon>
        <taxon>Chelicerata</taxon>
        <taxon>Arachnida</taxon>
        <taxon>Araneae</taxon>
        <taxon>Araneomorphae</taxon>
        <taxon>Entelegynae</taxon>
        <taxon>Araneoidea</taxon>
        <taxon>Araneidae</taxon>
        <taxon>Caerostris</taxon>
    </lineage>
</organism>
<proteinExistence type="predicted"/>
<protein>
    <submittedName>
        <fullName evidence="2">Speckle-type POZ protein-like B</fullName>
    </submittedName>
</protein>